<keyword evidence="3" id="KW-1185">Reference proteome</keyword>
<gene>
    <name evidence="2" type="ORF">POCULU_LOCUS6135</name>
</gene>
<protein>
    <submittedName>
        <fullName evidence="2">4997_t:CDS:1</fullName>
    </submittedName>
</protein>
<organism evidence="2 3">
    <name type="scientific">Paraglomus occultum</name>
    <dbReference type="NCBI Taxonomy" id="144539"/>
    <lineage>
        <taxon>Eukaryota</taxon>
        <taxon>Fungi</taxon>
        <taxon>Fungi incertae sedis</taxon>
        <taxon>Mucoromycota</taxon>
        <taxon>Glomeromycotina</taxon>
        <taxon>Glomeromycetes</taxon>
        <taxon>Paraglomerales</taxon>
        <taxon>Paraglomeraceae</taxon>
        <taxon>Paraglomus</taxon>
    </lineage>
</organism>
<reference evidence="2" key="1">
    <citation type="submission" date="2021-06" db="EMBL/GenBank/DDBJ databases">
        <authorList>
            <person name="Kallberg Y."/>
            <person name="Tangrot J."/>
            <person name="Rosling A."/>
        </authorList>
    </citation>
    <scope>NUCLEOTIDE SEQUENCE</scope>
    <source>
        <strain evidence="2">IA702</strain>
    </source>
</reference>
<dbReference type="InterPro" id="IPR001245">
    <property type="entry name" value="Ser-Thr/Tyr_kinase_cat_dom"/>
</dbReference>
<accession>A0A9N9BS21</accession>
<dbReference type="SUPFAM" id="SSF56112">
    <property type="entry name" value="Protein kinase-like (PK-like)"/>
    <property type="match status" value="1"/>
</dbReference>
<dbReference type="AlphaFoldDB" id="A0A9N9BS21"/>
<evidence type="ECO:0000313" key="2">
    <source>
        <dbReference type="EMBL" id="CAG8573902.1"/>
    </source>
</evidence>
<dbReference type="GO" id="GO:0005524">
    <property type="term" value="F:ATP binding"/>
    <property type="evidence" value="ECO:0007669"/>
    <property type="project" value="InterPro"/>
</dbReference>
<dbReference type="Pfam" id="PF07714">
    <property type="entry name" value="PK_Tyr_Ser-Thr"/>
    <property type="match status" value="1"/>
</dbReference>
<dbReference type="Gene3D" id="1.10.510.10">
    <property type="entry name" value="Transferase(Phosphotransferase) domain 1"/>
    <property type="match status" value="1"/>
</dbReference>
<feature type="domain" description="Protein kinase" evidence="1">
    <location>
        <begin position="1"/>
        <end position="212"/>
    </location>
</feature>
<proteinExistence type="predicted"/>
<evidence type="ECO:0000259" key="1">
    <source>
        <dbReference type="PROSITE" id="PS50011"/>
    </source>
</evidence>
<dbReference type="GO" id="GO:0004672">
    <property type="term" value="F:protein kinase activity"/>
    <property type="evidence" value="ECO:0007669"/>
    <property type="project" value="InterPro"/>
</dbReference>
<evidence type="ECO:0000313" key="3">
    <source>
        <dbReference type="Proteomes" id="UP000789572"/>
    </source>
</evidence>
<dbReference type="Proteomes" id="UP000789572">
    <property type="component" value="Unassembled WGS sequence"/>
</dbReference>
<comment type="caution">
    <text evidence="2">The sequence shown here is derived from an EMBL/GenBank/DDBJ whole genome shotgun (WGS) entry which is preliminary data.</text>
</comment>
<sequence>MSQLNDGENGWIENCINNRIIKLYQFSTSEIQKGRATIEESGSMVVLQAILQFRDIGQTHFYNSKEFAAETSDTVHVHNGTAKISAFGLSRLDRKSAINLKHNSAYTDVLYSITQNYKHNKKSDVYSLGVLLWEISGGIPSSDSDLNKLTPVEGTPDDYIELYKQCRDRDLVKRLTCKEILRKLEDILRRNDLMKIDNEDLILRPSENHLYTTWLLTIIEKQTTRGRIDHHARNFVINWLTNNNYDVENILNTLRRHDETCGHCCALIGFFYHVGVGTSAASAGFVKDMPESKIRWMMDKAMIG</sequence>
<dbReference type="InterPro" id="IPR000719">
    <property type="entry name" value="Prot_kinase_dom"/>
</dbReference>
<dbReference type="EMBL" id="CAJVPJ010001069">
    <property type="protein sequence ID" value="CAG8573902.1"/>
    <property type="molecule type" value="Genomic_DNA"/>
</dbReference>
<name>A0A9N9BS21_9GLOM</name>
<dbReference type="OrthoDB" id="4062651at2759"/>
<dbReference type="InterPro" id="IPR011009">
    <property type="entry name" value="Kinase-like_dom_sf"/>
</dbReference>
<dbReference type="PROSITE" id="PS50011">
    <property type="entry name" value="PROTEIN_KINASE_DOM"/>
    <property type="match status" value="1"/>
</dbReference>